<keyword evidence="3" id="KW-0067">ATP-binding</keyword>
<gene>
    <name evidence="6" type="ORF">E3T55_03785</name>
</gene>
<dbReference type="OrthoDB" id="9802640at2"/>
<dbReference type="Pfam" id="PF24391">
    <property type="entry name" value="HD-CE"/>
    <property type="match status" value="1"/>
</dbReference>
<dbReference type="PANTHER" id="PTHR11528">
    <property type="entry name" value="HEAT SHOCK PROTEIN 90 FAMILY MEMBER"/>
    <property type="match status" value="1"/>
</dbReference>
<dbReference type="Proteomes" id="UP000297447">
    <property type="component" value="Unassembled WGS sequence"/>
</dbReference>
<dbReference type="Gene3D" id="3.30.565.10">
    <property type="entry name" value="Histidine kinase-like ATPase, C-terminal domain"/>
    <property type="match status" value="1"/>
</dbReference>
<dbReference type="InterPro" id="IPR001404">
    <property type="entry name" value="Hsp90_fam"/>
</dbReference>
<evidence type="ECO:0000259" key="5">
    <source>
        <dbReference type="Pfam" id="PF24391"/>
    </source>
</evidence>
<comment type="similarity">
    <text evidence="1">Belongs to the heat shock protein 90 family.</text>
</comment>
<evidence type="ECO:0000256" key="1">
    <source>
        <dbReference type="ARBA" id="ARBA00008239"/>
    </source>
</evidence>
<evidence type="ECO:0000256" key="3">
    <source>
        <dbReference type="ARBA" id="ARBA00022840"/>
    </source>
</evidence>
<dbReference type="InterPro" id="IPR056471">
    <property type="entry name" value="HD-CE"/>
</dbReference>
<protein>
    <recommendedName>
        <fullName evidence="5">HD-CE domain-containing protein</fullName>
    </recommendedName>
</protein>
<dbReference type="Pfam" id="PF13589">
    <property type="entry name" value="HATPase_c_3"/>
    <property type="match status" value="1"/>
</dbReference>
<sequence>MKSFLERKEDVHAAHRAHLKSSFLLFRDHVGPIAADISLSVPGYTDHSLTHCDSLWETASLLLPEDYPINPAEAFVLGGAFLIHDLGMGLSAYPGGLREIIESTAWKDLLTGLFDDRSSDIQASIVEDCEKNATWDGISKAEAKQGLTIFLRSRHAQQAGNILSQTWDVSNGQPEYLLPDTQLRHFYGEVIGKIAKSHWSDVSRLPQELPGILGPIPGFPPEWTVNATKLACVLRLADAIHIDARRANPLQTPHRNPQGASLAHWQFQERLLTPQLEDQRLVFTSSEAFGVEISDAWWLAYDTVKMIDSELRRVDNLCADLHLPRLAAHAAAGAESPERFAAFVGTQGWEPVDARPYIGDQNLVIKSLGGEALYGSMQTDGLVPVRELLANAMDATRAYRMAFPETAARAVQVSLSRSSECDTFLIRDFGVGMSADDVVTKLCNFGVSGWRDEATRTALPGLLSSGYRTTGQFGIGFFSVFMAADRVRVITRHVEAAKAETFVLDFKNGLDERPILRPGTRSEQLLEPGTIVELSLKERVESNLGILSRTALNVAPDNTLLCGIIRALALTSDQSIDVRSIGETYFVNAISGDQWLTDTGRDLFDHLNPLVRKHNPSFLRARSTFDALVRPIEDTTGRVVGRIAVDVIGRTADATYWMTTRRSYSGGLESPRSVHGVVGVLEGNPSGAARSAINLQISLEAFQSWFKAQVTALNELEIEPVVLFSASALGVNLGVVGDELPLAFSTEGFLSRSALVQFLAGCNEIFVFTEPPLEYEIDGTLLRMFMPETSDALAIVGPNMLIVEEGSYGLSALATRPNDMPAPEVKDPVSADEYLFAWWERIYHQPLAEVMRCASEAWRMPLLEVARIVEGLSERGNGDDFRVEVDRFGGGVVKVDAFRIGKAIVTEDDD</sequence>
<evidence type="ECO:0000256" key="2">
    <source>
        <dbReference type="ARBA" id="ARBA00022741"/>
    </source>
</evidence>
<feature type="domain" description="HD-CE" evidence="5">
    <location>
        <begin position="41"/>
        <end position="312"/>
    </location>
</feature>
<name>A0A4R9A9V6_9MICO</name>
<dbReference type="AlphaFoldDB" id="A0A4R9A9V6"/>
<evidence type="ECO:0000313" key="7">
    <source>
        <dbReference type="Proteomes" id="UP000297447"/>
    </source>
</evidence>
<reference evidence="6 7" key="1">
    <citation type="submission" date="2019-03" db="EMBL/GenBank/DDBJ databases">
        <title>Genomics of glacier-inhabiting Cryobacterium strains.</title>
        <authorList>
            <person name="Liu Q."/>
            <person name="Xin Y.-H."/>
        </authorList>
    </citation>
    <scope>NUCLEOTIDE SEQUENCE [LARGE SCALE GENOMIC DNA]</scope>
    <source>
        <strain evidence="6 7">Hh14</strain>
    </source>
</reference>
<keyword evidence="4" id="KW-0143">Chaperone</keyword>
<dbReference type="GO" id="GO:0140662">
    <property type="term" value="F:ATP-dependent protein folding chaperone"/>
    <property type="evidence" value="ECO:0007669"/>
    <property type="project" value="InterPro"/>
</dbReference>
<dbReference type="PRINTS" id="PR00775">
    <property type="entry name" value="HEATSHOCK90"/>
</dbReference>
<proteinExistence type="inferred from homology"/>
<dbReference type="GO" id="GO:0005524">
    <property type="term" value="F:ATP binding"/>
    <property type="evidence" value="ECO:0007669"/>
    <property type="project" value="UniProtKB-KW"/>
</dbReference>
<comment type="caution">
    <text evidence="6">The sequence shown here is derived from an EMBL/GenBank/DDBJ whole genome shotgun (WGS) entry which is preliminary data.</text>
</comment>
<organism evidence="6 7">
    <name type="scientific">Cryobacterium frigoriphilum</name>
    <dbReference type="NCBI Taxonomy" id="1259150"/>
    <lineage>
        <taxon>Bacteria</taxon>
        <taxon>Bacillati</taxon>
        <taxon>Actinomycetota</taxon>
        <taxon>Actinomycetes</taxon>
        <taxon>Micrococcales</taxon>
        <taxon>Microbacteriaceae</taxon>
        <taxon>Cryobacterium</taxon>
    </lineage>
</organism>
<evidence type="ECO:0000313" key="6">
    <source>
        <dbReference type="EMBL" id="TFD54548.1"/>
    </source>
</evidence>
<dbReference type="SUPFAM" id="SSF55874">
    <property type="entry name" value="ATPase domain of HSP90 chaperone/DNA topoisomerase II/histidine kinase"/>
    <property type="match status" value="1"/>
</dbReference>
<dbReference type="InterPro" id="IPR036890">
    <property type="entry name" value="HATPase_C_sf"/>
</dbReference>
<dbReference type="InterPro" id="IPR020575">
    <property type="entry name" value="Hsp90_N"/>
</dbReference>
<accession>A0A4R9A9V6</accession>
<dbReference type="EMBL" id="SOHE01000016">
    <property type="protein sequence ID" value="TFD54548.1"/>
    <property type="molecule type" value="Genomic_DNA"/>
</dbReference>
<dbReference type="RefSeq" id="WP_134518221.1">
    <property type="nucleotide sequence ID" value="NZ_SOHE01000016.1"/>
</dbReference>
<keyword evidence="2" id="KW-0547">Nucleotide-binding</keyword>
<keyword evidence="7" id="KW-1185">Reference proteome</keyword>
<evidence type="ECO:0000256" key="4">
    <source>
        <dbReference type="ARBA" id="ARBA00023186"/>
    </source>
</evidence>
<dbReference type="GO" id="GO:0051082">
    <property type="term" value="F:unfolded protein binding"/>
    <property type="evidence" value="ECO:0007669"/>
    <property type="project" value="InterPro"/>
</dbReference>
<dbReference type="GO" id="GO:0016887">
    <property type="term" value="F:ATP hydrolysis activity"/>
    <property type="evidence" value="ECO:0007669"/>
    <property type="project" value="InterPro"/>
</dbReference>